<evidence type="ECO:0000259" key="1">
    <source>
        <dbReference type="Pfam" id="PF22296"/>
    </source>
</evidence>
<sequence length="116" mass="13790">MEELDIPIFKKVYELYKLFYSYRNNISKQDRYTLWQKIETLVLEIIESILLASSVPKSDRLTILEKISLNLNKLRIFVRLAKEVRILDNQKYLVLQENIDEIGRQLGGWIKSTKTV</sequence>
<dbReference type="Pfam" id="PF22296">
    <property type="entry name" value="bAvd"/>
    <property type="match status" value="1"/>
</dbReference>
<dbReference type="STRING" id="1802668.A2831_03095"/>
<name>A0A1F8ESL6_9BACT</name>
<dbReference type="NCBIfam" id="NF033474">
    <property type="entry name" value="DivGenRetAVD"/>
    <property type="match status" value="1"/>
</dbReference>
<feature type="domain" description="bAvd-like" evidence="1">
    <location>
        <begin position="9"/>
        <end position="112"/>
    </location>
</feature>
<dbReference type="EMBL" id="MGJI01000029">
    <property type="protein sequence ID" value="OGN03875.1"/>
    <property type="molecule type" value="Genomic_DNA"/>
</dbReference>
<dbReference type="InterPro" id="IPR055360">
    <property type="entry name" value="bAvd"/>
</dbReference>
<dbReference type="InterPro" id="IPR036583">
    <property type="entry name" value="23S_rRNA_IVS_sf"/>
</dbReference>
<gene>
    <name evidence="2" type="ORF">A2831_03095</name>
</gene>
<evidence type="ECO:0000313" key="3">
    <source>
        <dbReference type="Proteomes" id="UP000177507"/>
    </source>
</evidence>
<evidence type="ECO:0000313" key="2">
    <source>
        <dbReference type="EMBL" id="OGN03875.1"/>
    </source>
</evidence>
<proteinExistence type="predicted"/>
<dbReference type="CDD" id="cd16376">
    <property type="entry name" value="Avd_like"/>
    <property type="match status" value="1"/>
</dbReference>
<protein>
    <recommendedName>
        <fullName evidence="1">bAvd-like domain-containing protein</fullName>
    </recommendedName>
</protein>
<dbReference type="AlphaFoldDB" id="A0A1F8ESL6"/>
<reference evidence="2 3" key="1">
    <citation type="journal article" date="2016" name="Nat. Commun.">
        <title>Thousands of microbial genomes shed light on interconnected biogeochemical processes in an aquifer system.</title>
        <authorList>
            <person name="Anantharaman K."/>
            <person name="Brown C.T."/>
            <person name="Hug L.A."/>
            <person name="Sharon I."/>
            <person name="Castelle C.J."/>
            <person name="Probst A.J."/>
            <person name="Thomas B.C."/>
            <person name="Singh A."/>
            <person name="Wilkins M.J."/>
            <person name="Karaoz U."/>
            <person name="Brodie E.L."/>
            <person name="Williams K.H."/>
            <person name="Hubbard S.S."/>
            <person name="Banfield J.F."/>
        </authorList>
    </citation>
    <scope>NUCLEOTIDE SEQUENCE [LARGE SCALE GENOMIC DNA]</scope>
</reference>
<comment type="caution">
    <text evidence="2">The sequence shown here is derived from an EMBL/GenBank/DDBJ whole genome shotgun (WGS) entry which is preliminary data.</text>
</comment>
<dbReference type="SUPFAM" id="SSF158446">
    <property type="entry name" value="IVS-encoded protein-like"/>
    <property type="match status" value="1"/>
</dbReference>
<organism evidence="2 3">
    <name type="scientific">Candidatus Yanofskybacteria bacterium RIFCSPHIGHO2_01_FULL_44_17</name>
    <dbReference type="NCBI Taxonomy" id="1802668"/>
    <lineage>
        <taxon>Bacteria</taxon>
        <taxon>Candidatus Yanofskyibacteriota</taxon>
    </lineage>
</organism>
<accession>A0A1F8ESL6</accession>
<dbReference type="Gene3D" id="1.20.1440.60">
    <property type="entry name" value="23S rRNA-intervening sequence"/>
    <property type="match status" value="1"/>
</dbReference>
<dbReference type="Proteomes" id="UP000177507">
    <property type="component" value="Unassembled WGS sequence"/>
</dbReference>